<name>A0A4U5TVJ5_COLLU</name>
<evidence type="ECO:0000313" key="1">
    <source>
        <dbReference type="EMBL" id="TKS65281.1"/>
    </source>
</evidence>
<dbReference type="SUPFAM" id="SSF50249">
    <property type="entry name" value="Nucleic acid-binding proteins"/>
    <property type="match status" value="1"/>
</dbReference>
<dbReference type="Gene3D" id="2.40.50.140">
    <property type="entry name" value="Nucleic acid-binding proteins"/>
    <property type="match status" value="1"/>
</dbReference>
<reference evidence="2 3" key="1">
    <citation type="submission" date="2019-01" db="EMBL/GenBank/DDBJ databases">
        <title>Genome Assembly of Collichthys lucidus.</title>
        <authorList>
            <person name="Cai M."/>
            <person name="Xiao S."/>
        </authorList>
    </citation>
    <scope>NUCLEOTIDE SEQUENCE [LARGE SCALE GENOMIC DNA]</scope>
    <source>
        <strain evidence="2">JT15FE1705JMU</strain>
        <tissue evidence="2">Muscle</tissue>
    </source>
</reference>
<organism evidence="2 3">
    <name type="scientific">Collichthys lucidus</name>
    <name type="common">Big head croaker</name>
    <name type="synonym">Sciaena lucida</name>
    <dbReference type="NCBI Taxonomy" id="240159"/>
    <lineage>
        <taxon>Eukaryota</taxon>
        <taxon>Metazoa</taxon>
        <taxon>Chordata</taxon>
        <taxon>Craniata</taxon>
        <taxon>Vertebrata</taxon>
        <taxon>Euteleostomi</taxon>
        <taxon>Actinopterygii</taxon>
        <taxon>Neopterygii</taxon>
        <taxon>Teleostei</taxon>
        <taxon>Neoteleostei</taxon>
        <taxon>Acanthomorphata</taxon>
        <taxon>Eupercaria</taxon>
        <taxon>Sciaenidae</taxon>
        <taxon>Collichthys</taxon>
    </lineage>
</organism>
<evidence type="ECO:0000313" key="2">
    <source>
        <dbReference type="EMBL" id="TKS65359.1"/>
    </source>
</evidence>
<dbReference type="Proteomes" id="UP000298787">
    <property type="component" value="Unassembled WGS sequence"/>
</dbReference>
<protein>
    <submittedName>
        <fullName evidence="2">Uncharacterized protein</fullName>
    </submittedName>
</protein>
<dbReference type="AlphaFoldDB" id="A0A4U5TVJ5"/>
<keyword evidence="3" id="KW-1185">Reference proteome</keyword>
<proteinExistence type="predicted"/>
<gene>
    <name evidence="1" type="ORF">D9C73_027910</name>
    <name evidence="2" type="ORF">D9C73_028334</name>
</gene>
<evidence type="ECO:0000313" key="3">
    <source>
        <dbReference type="Proteomes" id="UP000298787"/>
    </source>
</evidence>
<dbReference type="EMBL" id="ML240605">
    <property type="protein sequence ID" value="TKS65281.1"/>
    <property type="molecule type" value="Genomic_DNA"/>
</dbReference>
<sequence>MANPSKKLKIEEDNSVSGYLHTISPVKVSKKNTRYFNATIQSGREEYHRVVVFTPEKRDQFEQAASANRPVTLRKVKRSISFADPDGFDILCTSSSNLEVSQPVGFFPRGPPDAGPVTVENVLGLGPGQHVSAVRLKILAGGAASTIVQLDDGPRELKEFRVCDRSGQTKLTLWEEKIVMVQDSKSYHITNLSTRKFGEKTTLTSSRLSTITEIEDVGEPDMLEPCVDLPKITGCMPRPTKRSLAGKKNLAAAAVEECTKEV</sequence>
<dbReference type="InterPro" id="IPR012340">
    <property type="entry name" value="NA-bd_OB-fold"/>
</dbReference>
<dbReference type="EMBL" id="ML240684">
    <property type="protein sequence ID" value="TKS65359.1"/>
    <property type="molecule type" value="Genomic_DNA"/>
</dbReference>
<accession>A0A4U5TVJ5</accession>